<evidence type="ECO:0000313" key="8">
    <source>
        <dbReference type="EMBL" id="RDU22777.1"/>
    </source>
</evidence>
<keyword evidence="6" id="KW-1133">Transmembrane helix</keyword>
<feature type="transmembrane region" description="Helical" evidence="6">
    <location>
        <begin position="12"/>
        <end position="34"/>
    </location>
</feature>
<dbReference type="GO" id="GO:0007165">
    <property type="term" value="P:signal transduction"/>
    <property type="evidence" value="ECO:0007669"/>
    <property type="project" value="TreeGrafter"/>
</dbReference>
<keyword evidence="6" id="KW-0472">Membrane</keyword>
<dbReference type="EMBL" id="QRCT01000048">
    <property type="protein sequence ID" value="RDU22777.1"/>
    <property type="molecule type" value="Genomic_DNA"/>
</dbReference>
<dbReference type="Gene3D" id="3.90.226.10">
    <property type="entry name" value="2-enoyl-CoA Hydratase, Chain A, domain 1"/>
    <property type="match status" value="1"/>
</dbReference>
<comment type="caution">
    <text evidence="8">The sequence shown here is derived from an EMBL/GenBank/DDBJ whole genome shotgun (WGS) entry which is preliminary data.</text>
</comment>
<dbReference type="GO" id="GO:0008236">
    <property type="term" value="F:serine-type peptidase activity"/>
    <property type="evidence" value="ECO:0007669"/>
    <property type="project" value="UniProtKB-KW"/>
</dbReference>
<comment type="similarity">
    <text evidence="1 5">Belongs to the peptidase S41A family.</text>
</comment>
<dbReference type="InterPro" id="IPR041489">
    <property type="entry name" value="PDZ_6"/>
</dbReference>
<accession>A0A371AT72</accession>
<dbReference type="Pfam" id="PF17820">
    <property type="entry name" value="PDZ_6"/>
    <property type="match status" value="1"/>
</dbReference>
<protein>
    <submittedName>
        <fullName evidence="8">S41 family peptidase</fullName>
    </submittedName>
</protein>
<dbReference type="SMART" id="SM00245">
    <property type="entry name" value="TSPc"/>
    <property type="match status" value="1"/>
</dbReference>
<feature type="domain" description="PDZ" evidence="7">
    <location>
        <begin position="116"/>
        <end position="183"/>
    </location>
</feature>
<dbReference type="SUPFAM" id="SSF52096">
    <property type="entry name" value="ClpP/crotonase"/>
    <property type="match status" value="1"/>
</dbReference>
<dbReference type="GO" id="GO:0004175">
    <property type="term" value="F:endopeptidase activity"/>
    <property type="evidence" value="ECO:0007669"/>
    <property type="project" value="TreeGrafter"/>
</dbReference>
<organism evidence="8 9">
    <name type="scientific">Anaerosacchariphilus polymeriproducens</name>
    <dbReference type="NCBI Taxonomy" id="1812858"/>
    <lineage>
        <taxon>Bacteria</taxon>
        <taxon>Bacillati</taxon>
        <taxon>Bacillota</taxon>
        <taxon>Clostridia</taxon>
        <taxon>Lachnospirales</taxon>
        <taxon>Lachnospiraceae</taxon>
        <taxon>Anaerosacchariphilus</taxon>
    </lineage>
</organism>
<proteinExistence type="inferred from homology"/>
<gene>
    <name evidence="8" type="ORF">DWV06_12980</name>
</gene>
<dbReference type="CDD" id="cd07560">
    <property type="entry name" value="Peptidase_S41_CPP"/>
    <property type="match status" value="1"/>
</dbReference>
<dbReference type="InterPro" id="IPR004447">
    <property type="entry name" value="Peptidase_S41A"/>
</dbReference>
<keyword evidence="4 5" id="KW-0720">Serine protease</keyword>
<evidence type="ECO:0000256" key="4">
    <source>
        <dbReference type="ARBA" id="ARBA00022825"/>
    </source>
</evidence>
<sequence>MKGTIEKNKRWGKFIFGFVTGFATAILIVIGLNLQVANKFQLNSKSATSSKAEKSKESIDFTAVENKVNTIQQLINRFYLNKIDYDKMESGIYSGLVSSLGDPYSTYYTKDEFDLLMESTKGTYSGIGALLSQDPKTGIVSIIKVYEGTPSEEAGLHEGDMIYKVDDIEVTGMDLAEAVTHIKGKESSKVHLTIAREGESDYLQFDVERRKINVPTVISKMMDDKVGYIAVSEFDEVTYDQYTKALDQLIDDGMKGLVIDLRNNPGGNLDIVCKMVDEILGKGLIVYIEDKNGKREEFKSDANNKLKVPLAVLINGNSASASEIFAGAVKDYKIGTLVGTKTFGKGIVQQLIDLKDGSALKLTIASYFTPSGVNIHGVGIKPDEEVELSESAKEDKVIKPEEDNQLQKAIEIVTQ</sequence>
<dbReference type="Proteomes" id="UP000255036">
    <property type="component" value="Unassembled WGS sequence"/>
</dbReference>
<keyword evidence="6" id="KW-0812">Transmembrane</keyword>
<keyword evidence="9" id="KW-1185">Reference proteome</keyword>
<dbReference type="InterPro" id="IPR029045">
    <property type="entry name" value="ClpP/crotonase-like_dom_sf"/>
</dbReference>
<dbReference type="PANTHER" id="PTHR32060:SF30">
    <property type="entry name" value="CARBOXY-TERMINAL PROCESSING PROTEASE CTPA"/>
    <property type="match status" value="1"/>
</dbReference>
<dbReference type="Gene3D" id="2.30.42.10">
    <property type="match status" value="1"/>
</dbReference>
<dbReference type="PROSITE" id="PS50106">
    <property type="entry name" value="PDZ"/>
    <property type="match status" value="1"/>
</dbReference>
<dbReference type="GO" id="GO:0030288">
    <property type="term" value="C:outer membrane-bounded periplasmic space"/>
    <property type="evidence" value="ECO:0007669"/>
    <property type="project" value="TreeGrafter"/>
</dbReference>
<keyword evidence="2 5" id="KW-0645">Protease</keyword>
<evidence type="ECO:0000256" key="1">
    <source>
        <dbReference type="ARBA" id="ARBA00009179"/>
    </source>
</evidence>
<dbReference type="InterPro" id="IPR001478">
    <property type="entry name" value="PDZ"/>
</dbReference>
<dbReference type="SUPFAM" id="SSF50156">
    <property type="entry name" value="PDZ domain-like"/>
    <property type="match status" value="1"/>
</dbReference>
<dbReference type="PANTHER" id="PTHR32060">
    <property type="entry name" value="TAIL-SPECIFIC PROTEASE"/>
    <property type="match status" value="1"/>
</dbReference>
<dbReference type="NCBIfam" id="TIGR00225">
    <property type="entry name" value="prc"/>
    <property type="match status" value="1"/>
</dbReference>
<reference evidence="8 9" key="1">
    <citation type="submission" date="2018-07" db="EMBL/GenBank/DDBJ databases">
        <title>Anaerosacharophilus polymeroproducens gen. nov. sp. nov., an anaerobic bacterium isolated from salt field.</title>
        <authorList>
            <person name="Kim W."/>
            <person name="Yang S.-H."/>
            <person name="Oh J."/>
            <person name="Lee J.-H."/>
            <person name="Kwon K.K."/>
        </authorList>
    </citation>
    <scope>NUCLEOTIDE SEQUENCE [LARGE SCALE GENOMIC DNA]</scope>
    <source>
        <strain evidence="8 9">MCWD5</strain>
    </source>
</reference>
<keyword evidence="3 5" id="KW-0378">Hydrolase</keyword>
<dbReference type="InterPro" id="IPR005151">
    <property type="entry name" value="Tail-specific_protease"/>
</dbReference>
<dbReference type="Pfam" id="PF22694">
    <property type="entry name" value="CtpB_N-like"/>
    <property type="match status" value="1"/>
</dbReference>
<evidence type="ECO:0000256" key="5">
    <source>
        <dbReference type="RuleBase" id="RU004404"/>
    </source>
</evidence>
<dbReference type="AlphaFoldDB" id="A0A371AT72"/>
<evidence type="ECO:0000256" key="6">
    <source>
        <dbReference type="SAM" id="Phobius"/>
    </source>
</evidence>
<evidence type="ECO:0000259" key="7">
    <source>
        <dbReference type="PROSITE" id="PS50106"/>
    </source>
</evidence>
<dbReference type="GO" id="GO:0006508">
    <property type="term" value="P:proteolysis"/>
    <property type="evidence" value="ECO:0007669"/>
    <property type="project" value="UniProtKB-KW"/>
</dbReference>
<evidence type="ECO:0000256" key="3">
    <source>
        <dbReference type="ARBA" id="ARBA00022801"/>
    </source>
</evidence>
<evidence type="ECO:0000313" key="9">
    <source>
        <dbReference type="Proteomes" id="UP000255036"/>
    </source>
</evidence>
<name>A0A371AT72_9FIRM</name>
<dbReference type="InterPro" id="IPR055210">
    <property type="entry name" value="CtpA/B_N"/>
</dbReference>
<dbReference type="Pfam" id="PF03572">
    <property type="entry name" value="Peptidase_S41"/>
    <property type="match status" value="1"/>
</dbReference>
<evidence type="ECO:0000256" key="2">
    <source>
        <dbReference type="ARBA" id="ARBA00022670"/>
    </source>
</evidence>
<dbReference type="CDD" id="cd06782">
    <property type="entry name" value="cpPDZ_CPP-like"/>
    <property type="match status" value="1"/>
</dbReference>
<dbReference type="OrthoDB" id="9812068at2"/>
<dbReference type="SMART" id="SM00228">
    <property type="entry name" value="PDZ"/>
    <property type="match status" value="1"/>
</dbReference>
<dbReference type="Gene3D" id="3.30.750.44">
    <property type="match status" value="1"/>
</dbReference>
<dbReference type="InterPro" id="IPR036034">
    <property type="entry name" value="PDZ_sf"/>
</dbReference>